<evidence type="ECO:0000313" key="4">
    <source>
        <dbReference type="Proteomes" id="UP000588098"/>
    </source>
</evidence>
<keyword evidence="4" id="KW-1185">Reference proteome</keyword>
<dbReference type="RefSeq" id="WP_184568650.1">
    <property type="nucleotide sequence ID" value="NZ_JACHJL010000001.1"/>
</dbReference>
<organism evidence="3 4">
    <name type="scientific">Streptomyces zagrosensis</name>
    <dbReference type="NCBI Taxonomy" id="1042984"/>
    <lineage>
        <taxon>Bacteria</taxon>
        <taxon>Bacillati</taxon>
        <taxon>Actinomycetota</taxon>
        <taxon>Actinomycetes</taxon>
        <taxon>Kitasatosporales</taxon>
        <taxon>Streptomycetaceae</taxon>
        <taxon>Streptomyces</taxon>
    </lineage>
</organism>
<dbReference type="EMBL" id="JACHJL010000001">
    <property type="protein sequence ID" value="MBB5933315.1"/>
    <property type="molecule type" value="Genomic_DNA"/>
</dbReference>
<name>A0A7W9UVY2_9ACTN</name>
<proteinExistence type="predicted"/>
<accession>A0A7W9UVY2</accession>
<dbReference type="AlphaFoldDB" id="A0A7W9UVY2"/>
<feature type="compositionally biased region" description="Low complexity" evidence="1">
    <location>
        <begin position="41"/>
        <end position="63"/>
    </location>
</feature>
<dbReference type="Proteomes" id="UP000588098">
    <property type="component" value="Unassembled WGS sequence"/>
</dbReference>
<comment type="caution">
    <text evidence="3">The sequence shown here is derived from an EMBL/GenBank/DDBJ whole genome shotgun (WGS) entry which is preliminary data.</text>
</comment>
<sequence>MKARQRSAPRTQRRGTPWGARLLLFTALLFGVVTMHTLGHPTGHGTPAGHTAPVQTQQTQQTQSAAARHLDHPTAAGAGASVHHTAHAERPAAPHTAAAPLAAPLHLTDPAHGGMDPMSVCLAVLGVWTIALLLSAAARRRASASAAERLTALAHALRPDPPPRLASLARRTVLRM</sequence>
<reference evidence="3 4" key="1">
    <citation type="submission" date="2020-08" db="EMBL/GenBank/DDBJ databases">
        <title>Genomic Encyclopedia of Type Strains, Phase III (KMG-III): the genomes of soil and plant-associated and newly described type strains.</title>
        <authorList>
            <person name="Whitman W."/>
        </authorList>
    </citation>
    <scope>NUCLEOTIDE SEQUENCE [LARGE SCALE GENOMIC DNA]</scope>
    <source>
        <strain evidence="3 4">CECT 8305</strain>
    </source>
</reference>
<feature type="transmembrane region" description="Helical" evidence="2">
    <location>
        <begin position="20"/>
        <end position="38"/>
    </location>
</feature>
<evidence type="ECO:0000256" key="1">
    <source>
        <dbReference type="SAM" id="MobiDB-lite"/>
    </source>
</evidence>
<evidence type="ECO:0000313" key="3">
    <source>
        <dbReference type="EMBL" id="MBB5933315.1"/>
    </source>
</evidence>
<keyword evidence="2" id="KW-0472">Membrane</keyword>
<feature type="transmembrane region" description="Helical" evidence="2">
    <location>
        <begin position="117"/>
        <end position="138"/>
    </location>
</feature>
<gene>
    <name evidence="3" type="ORF">FHS42_000333</name>
</gene>
<keyword evidence="2" id="KW-1133">Transmembrane helix</keyword>
<evidence type="ECO:0000256" key="2">
    <source>
        <dbReference type="SAM" id="Phobius"/>
    </source>
</evidence>
<feature type="region of interest" description="Disordered" evidence="1">
    <location>
        <begin position="41"/>
        <end position="70"/>
    </location>
</feature>
<protein>
    <submittedName>
        <fullName evidence="3">Uncharacterized protein</fullName>
    </submittedName>
</protein>
<keyword evidence="2" id="KW-0812">Transmembrane</keyword>